<evidence type="ECO:0000313" key="2">
    <source>
        <dbReference type="EMBL" id="TVO75686.1"/>
    </source>
</evidence>
<comment type="caution">
    <text evidence="2">The sequence shown here is derived from an EMBL/GenBank/DDBJ whole genome shotgun (WGS) entry which is preliminary data.</text>
</comment>
<proteinExistence type="predicted"/>
<protein>
    <submittedName>
        <fullName evidence="2">TAXI family TRAP transporter solute-binding subunit</fullName>
    </submittedName>
</protein>
<reference evidence="2 3" key="1">
    <citation type="submission" date="2019-07" db="EMBL/GenBank/DDBJ databases">
        <title>The pathways for chlorine oxyanion respiration interact through the shared metabolite chlorate.</title>
        <authorList>
            <person name="Barnum T.P."/>
            <person name="Cheng Y."/>
            <person name="Hill K.A."/>
            <person name="Lucas L.N."/>
            <person name="Carlson H.K."/>
            <person name="Coates J.D."/>
        </authorList>
    </citation>
    <scope>NUCLEOTIDE SEQUENCE [LARGE SCALE GENOMIC DNA]</scope>
    <source>
        <strain evidence="2 3">SFB-1</strain>
    </source>
</reference>
<dbReference type="AlphaFoldDB" id="A0A557RIM2"/>
<evidence type="ECO:0000313" key="3">
    <source>
        <dbReference type="Proteomes" id="UP000318349"/>
    </source>
</evidence>
<feature type="chain" id="PRO_5022167242" evidence="1">
    <location>
        <begin position="23"/>
        <end position="318"/>
    </location>
</feature>
<dbReference type="SUPFAM" id="SSF53850">
    <property type="entry name" value="Periplasmic binding protein-like II"/>
    <property type="match status" value="1"/>
</dbReference>
<name>A0A557RIM2_9RHOO</name>
<dbReference type="Gene3D" id="3.40.190.10">
    <property type="entry name" value="Periplasmic binding protein-like II"/>
    <property type="match status" value="2"/>
</dbReference>
<keyword evidence="1" id="KW-0732">Signal</keyword>
<gene>
    <name evidence="2" type="ORF">FHP89_13175</name>
</gene>
<dbReference type="Proteomes" id="UP000318349">
    <property type="component" value="Unassembled WGS sequence"/>
</dbReference>
<sequence>MKLGRMATFGAALTLALSSTLAAAETRVTLKAAKAGTSYYQMAVQIGESVKKASASAIIVTVEESQGSVQNVMESAGRDANYMFTSPPALVEKAVAGEKPFEPADEAFKKIRAMFPIPSLTMHYVVRADAGINSFADLAGKRFVTGKGSFGATEAVKNFKLFGIEDKVEVIDIELSGAGAAMKNRQVEGFATAGSWPAPNVVEAAASSPVTLLSMTDEQVKATGRTRLVIPKGTYPGVESDVVTTSLPVIAYALTDMDEATAYQLTRSYWEGLAEMAKSNPWWKSIDASLLDNISVKLHPGALKYYAEAGIAVPDRLK</sequence>
<dbReference type="PANTHER" id="PTHR42941">
    <property type="entry name" value="SLL1037 PROTEIN"/>
    <property type="match status" value="1"/>
</dbReference>
<dbReference type="PANTHER" id="PTHR42941:SF1">
    <property type="entry name" value="SLL1037 PROTEIN"/>
    <property type="match status" value="1"/>
</dbReference>
<organism evidence="2 3">
    <name type="scientific">Denitromonas halophila</name>
    <dbReference type="NCBI Taxonomy" id="1629404"/>
    <lineage>
        <taxon>Bacteria</taxon>
        <taxon>Pseudomonadati</taxon>
        <taxon>Pseudomonadota</taxon>
        <taxon>Betaproteobacteria</taxon>
        <taxon>Rhodocyclales</taxon>
        <taxon>Zoogloeaceae</taxon>
        <taxon>Denitromonas</taxon>
    </lineage>
</organism>
<dbReference type="InterPro" id="IPR011852">
    <property type="entry name" value="TRAP_TAXI"/>
</dbReference>
<dbReference type="Pfam" id="PF16868">
    <property type="entry name" value="NMT1_3"/>
    <property type="match status" value="1"/>
</dbReference>
<accession>A0A557RIM2</accession>
<evidence type="ECO:0000256" key="1">
    <source>
        <dbReference type="SAM" id="SignalP"/>
    </source>
</evidence>
<dbReference type="NCBIfam" id="TIGR02122">
    <property type="entry name" value="TRAP_TAXI"/>
    <property type="match status" value="1"/>
</dbReference>
<dbReference type="EMBL" id="VMNI01000012">
    <property type="protein sequence ID" value="TVO75686.1"/>
    <property type="molecule type" value="Genomic_DNA"/>
</dbReference>
<feature type="signal peptide" evidence="1">
    <location>
        <begin position="1"/>
        <end position="22"/>
    </location>
</feature>